<dbReference type="Proteomes" id="UP000321790">
    <property type="component" value="Unassembled WGS sequence"/>
</dbReference>
<dbReference type="OrthoDB" id="679547at2"/>
<evidence type="ECO:0008006" key="3">
    <source>
        <dbReference type="Google" id="ProtNLM"/>
    </source>
</evidence>
<dbReference type="Gene3D" id="2.60.40.1930">
    <property type="match status" value="1"/>
</dbReference>
<proteinExistence type="predicted"/>
<evidence type="ECO:0000313" key="1">
    <source>
        <dbReference type="EMBL" id="TXE06241.1"/>
    </source>
</evidence>
<reference evidence="2" key="1">
    <citation type="submission" date="2019-08" db="EMBL/GenBank/DDBJ databases">
        <title>Seonamhaeicola sediminis sp. nov., isolated from marine sediment.</title>
        <authorList>
            <person name="Cao W.R."/>
        </authorList>
    </citation>
    <scope>NUCLEOTIDE SEQUENCE [LARGE SCALE GENOMIC DNA]</scope>
    <source>
        <strain evidence="2">Gy8</strain>
    </source>
</reference>
<dbReference type="EMBL" id="VOSC01000033">
    <property type="protein sequence ID" value="TXE06241.1"/>
    <property type="molecule type" value="Genomic_DNA"/>
</dbReference>
<dbReference type="AlphaFoldDB" id="A0A5C7ACQ9"/>
<evidence type="ECO:0000313" key="2">
    <source>
        <dbReference type="Proteomes" id="UP000321790"/>
    </source>
</evidence>
<sequence length="559" mass="63795">MFCLCYITTIAQNNKLAIESRMVNEIPNEEISVVINTNVLLAGETLNYKLFCLVNKHNALSSLSKVAYVELYSSKNNSIFSHKIKLEKGMGSGDFFVSPTVETGHYKLITYTQWMKNSDNQFSETDIYIINPFNNSSFIGLNSNKTKLGLLANSHLNNKKSDVLKLDAQTYATRKKVTLKVTDLIGNFTLSVRKANNISIEASEVNSKSKRIFANSKGFVLPEIRGEIISGVVYDNLGNTAANKKIALSIPGENYIYKNVVTDSLGNFLFNIHENYLNTQVYFQVIGDSLLNYSFKIHNKNASKPKDLIFKNLQFNAELKDWIITQSINNQIENAYHISKADSIKPVVANHNFLAEKSVVYKLDDYTRFKTIKETFIEVVEGAALRKKEDNYIFKIYHNEGNNHPFSEYKPLLLLDGVLIQDEKFIVDYDPYKIEEIGLIKGAYFYGPKIYYGVIDIKTKSGNAFVDGFEIEGLTNYTLKLIQPQKKYFSPNYDENSTELKRIPDFRSQLLWCPNVKLNGEEKTITFFTSDVKGVFEVILSGYNMYGRYISEKTYFTVE</sequence>
<dbReference type="RefSeq" id="WP_147137863.1">
    <property type="nucleotide sequence ID" value="NZ_VOSC01000033.1"/>
</dbReference>
<comment type="caution">
    <text evidence="1">The sequence shown here is derived from an EMBL/GenBank/DDBJ whole genome shotgun (WGS) entry which is preliminary data.</text>
</comment>
<name>A0A5C7ACQ9_9FLAO</name>
<gene>
    <name evidence="1" type="ORF">FUA26_14810</name>
</gene>
<keyword evidence="2" id="KW-1185">Reference proteome</keyword>
<accession>A0A5C7ACQ9</accession>
<organism evidence="1 2">
    <name type="scientific">Seonamhaeicola algicola</name>
    <dbReference type="NCBI Taxonomy" id="1719036"/>
    <lineage>
        <taxon>Bacteria</taxon>
        <taxon>Pseudomonadati</taxon>
        <taxon>Bacteroidota</taxon>
        <taxon>Flavobacteriia</taxon>
        <taxon>Flavobacteriales</taxon>
        <taxon>Flavobacteriaceae</taxon>
    </lineage>
</organism>
<protein>
    <recommendedName>
        <fullName evidence="3">Carboxypeptidase regulatory-like domain-containing protein</fullName>
    </recommendedName>
</protein>